<dbReference type="OrthoDB" id="4454541at2759"/>
<dbReference type="PANTHER" id="PTHR43791">
    <property type="entry name" value="PERMEASE-RELATED"/>
    <property type="match status" value="1"/>
</dbReference>
<dbReference type="Gene3D" id="1.20.1250.20">
    <property type="entry name" value="MFS general substrate transporter like domains"/>
    <property type="match status" value="1"/>
</dbReference>
<dbReference type="GO" id="GO:0022857">
    <property type="term" value="F:transmembrane transporter activity"/>
    <property type="evidence" value="ECO:0007669"/>
    <property type="project" value="InterPro"/>
</dbReference>
<accession>G3B2Z9</accession>
<evidence type="ECO:0000256" key="3">
    <source>
        <dbReference type="ARBA" id="ARBA00022692"/>
    </source>
</evidence>
<evidence type="ECO:0000256" key="1">
    <source>
        <dbReference type="ARBA" id="ARBA00004141"/>
    </source>
</evidence>
<dbReference type="eggNOG" id="KOG2533">
    <property type="taxonomic scope" value="Eukaryota"/>
</dbReference>
<dbReference type="InterPro" id="IPR036259">
    <property type="entry name" value="MFS_trans_sf"/>
</dbReference>
<evidence type="ECO:0000313" key="8">
    <source>
        <dbReference type="EMBL" id="EGV64046.1"/>
    </source>
</evidence>
<feature type="transmembrane region" description="Helical" evidence="7">
    <location>
        <begin position="377"/>
        <end position="396"/>
    </location>
</feature>
<dbReference type="EMBL" id="GL996521">
    <property type="protein sequence ID" value="EGV64046.1"/>
    <property type="molecule type" value="Genomic_DNA"/>
</dbReference>
<comment type="subcellular location">
    <subcellularLocation>
        <location evidence="1">Membrane</location>
        <topology evidence="1">Multi-pass membrane protein</topology>
    </subcellularLocation>
</comment>
<dbReference type="GeneID" id="18245820"/>
<feature type="transmembrane region" description="Helical" evidence="7">
    <location>
        <begin position="345"/>
        <end position="365"/>
    </location>
</feature>
<feature type="transmembrane region" description="Helical" evidence="7">
    <location>
        <begin position="150"/>
        <end position="169"/>
    </location>
</feature>
<keyword evidence="9" id="KW-1185">Reference proteome</keyword>
<dbReference type="GO" id="GO:0016020">
    <property type="term" value="C:membrane"/>
    <property type="evidence" value="ECO:0007669"/>
    <property type="project" value="UniProtKB-SubCell"/>
</dbReference>
<feature type="transmembrane region" description="Helical" evidence="7">
    <location>
        <begin position="88"/>
        <end position="105"/>
    </location>
</feature>
<evidence type="ECO:0000256" key="4">
    <source>
        <dbReference type="ARBA" id="ARBA00022989"/>
    </source>
</evidence>
<evidence type="ECO:0000313" key="9">
    <source>
        <dbReference type="Proteomes" id="UP000000707"/>
    </source>
</evidence>
<keyword evidence="5 7" id="KW-0472">Membrane</keyword>
<evidence type="ECO:0000256" key="2">
    <source>
        <dbReference type="ARBA" id="ARBA00022448"/>
    </source>
</evidence>
<keyword evidence="2" id="KW-0813">Transport</keyword>
<dbReference type="AlphaFoldDB" id="G3B2Z9"/>
<evidence type="ECO:0000256" key="6">
    <source>
        <dbReference type="ARBA" id="ARBA00037968"/>
    </source>
</evidence>
<evidence type="ECO:0000256" key="7">
    <source>
        <dbReference type="SAM" id="Phobius"/>
    </source>
</evidence>
<dbReference type="FunFam" id="1.20.1250.20:FF:000064">
    <property type="entry name" value="MFS allantoate transporter"/>
    <property type="match status" value="1"/>
</dbReference>
<keyword evidence="3 7" id="KW-0812">Transmembrane</keyword>
<dbReference type="Pfam" id="PF07690">
    <property type="entry name" value="MFS_1"/>
    <property type="match status" value="1"/>
</dbReference>
<feature type="transmembrane region" description="Helical" evidence="7">
    <location>
        <begin position="285"/>
        <end position="307"/>
    </location>
</feature>
<feature type="transmembrane region" description="Helical" evidence="7">
    <location>
        <begin position="58"/>
        <end position="76"/>
    </location>
</feature>
<feature type="transmembrane region" description="Helical" evidence="7">
    <location>
        <begin position="117"/>
        <end position="138"/>
    </location>
</feature>
<dbReference type="PANTHER" id="PTHR43791:SF97">
    <property type="entry name" value="ALLANTOATE TRANSPORTER, PUTATIVE (AFU_ORTHOLOGUE AFUA_1G14700)-RELATED"/>
    <property type="match status" value="1"/>
</dbReference>
<dbReference type="SUPFAM" id="SSF103473">
    <property type="entry name" value="MFS general substrate transporter"/>
    <property type="match status" value="1"/>
</dbReference>
<comment type="similarity">
    <text evidence="6">Belongs to the major facilitator superfamily. Allantoate permease family.</text>
</comment>
<feature type="transmembrane region" description="Helical" evidence="7">
    <location>
        <begin position="314"/>
        <end position="333"/>
    </location>
</feature>
<sequence length="475" mass="52752">MNSEVDPAESARVARKIDWHMLPILCILYGINYVDKAALGWAVLFTFKQDLGLVGTDYSWVSSIFYFGYLGAQYPASYCLQRFPAGKVIACTTVGWGAIMLGHIGCKNYAGILVCRFLLGVFEAPISGGFVLFCSLFYTRKEQVGRTMVWGSMQGIFNVIFGFVSYGLGHAHNSSLKEWQLIYLVLGLCSFVIGGLWFAFIPDTPGKARFLTEDEKVIAIKRVSKNMMGTATHDWKWSQTLECLMDPKTWLMVAFILFSMIPNGGLTNFGSLVLADIVHNNLESIAVGVGSSFFSAGQMLIFSIFAIKYNNFRTIGMTFPMLLAIAGLSAVYATETHGAKWGRVFAYWMINSYAVTWPFTLSMLGSNYAGHTKRASMSMILLIFFAVGNIIGPFCFTSADAPKYTKALATNLGCFCACFVIGVGLRVYLMYANKVRDKKYGVVDAEINEDKRLEGILNGMKDETDIKNKSFRYVL</sequence>
<proteinExistence type="inferred from homology"/>
<feature type="transmembrane region" description="Helical" evidence="7">
    <location>
        <begin position="21"/>
        <end position="46"/>
    </location>
</feature>
<dbReference type="InterPro" id="IPR011701">
    <property type="entry name" value="MFS"/>
</dbReference>
<dbReference type="Proteomes" id="UP000000707">
    <property type="component" value="Unassembled WGS sequence"/>
</dbReference>
<organism evidence="9">
    <name type="scientific">Candida tenuis (strain ATCC 10573 / BCRC 21748 / CBS 615 / JCM 9827 / NBRC 10315 / NRRL Y-1498 / VKM Y-70)</name>
    <name type="common">Yeast</name>
    <name type="synonym">Yamadazyma tenuis</name>
    <dbReference type="NCBI Taxonomy" id="590646"/>
    <lineage>
        <taxon>Eukaryota</taxon>
        <taxon>Fungi</taxon>
        <taxon>Dikarya</taxon>
        <taxon>Ascomycota</taxon>
        <taxon>Saccharomycotina</taxon>
        <taxon>Pichiomycetes</taxon>
        <taxon>Debaryomycetaceae</taxon>
        <taxon>Yamadazyma</taxon>
    </lineage>
</organism>
<protein>
    <submittedName>
        <fullName evidence="8">MFS general substrate transporter</fullName>
    </submittedName>
</protein>
<name>G3B2Z9_CANTC</name>
<feature type="transmembrane region" description="Helical" evidence="7">
    <location>
        <begin position="250"/>
        <end position="273"/>
    </location>
</feature>
<feature type="transmembrane region" description="Helical" evidence="7">
    <location>
        <begin position="408"/>
        <end position="429"/>
    </location>
</feature>
<keyword evidence="4 7" id="KW-1133">Transmembrane helix</keyword>
<dbReference type="KEGG" id="cten:18245820"/>
<gene>
    <name evidence="8" type="ORF">CANTEDRAFT_105554</name>
</gene>
<evidence type="ECO:0000256" key="5">
    <source>
        <dbReference type="ARBA" id="ARBA00023136"/>
    </source>
</evidence>
<reference evidence="8 9" key="1">
    <citation type="journal article" date="2011" name="Proc. Natl. Acad. Sci. U.S.A.">
        <title>Comparative genomics of xylose-fermenting fungi for enhanced biofuel production.</title>
        <authorList>
            <person name="Wohlbach D.J."/>
            <person name="Kuo A."/>
            <person name="Sato T.K."/>
            <person name="Potts K.M."/>
            <person name="Salamov A.A."/>
            <person name="LaButti K.M."/>
            <person name="Sun H."/>
            <person name="Clum A."/>
            <person name="Pangilinan J.L."/>
            <person name="Lindquist E.A."/>
            <person name="Lucas S."/>
            <person name="Lapidus A."/>
            <person name="Jin M."/>
            <person name="Gunawan C."/>
            <person name="Balan V."/>
            <person name="Dale B.E."/>
            <person name="Jeffries T.W."/>
            <person name="Zinkel R."/>
            <person name="Barry K.W."/>
            <person name="Grigoriev I.V."/>
            <person name="Gasch A.P."/>
        </authorList>
    </citation>
    <scope>NUCLEOTIDE SEQUENCE [LARGE SCALE GENOMIC DNA]</scope>
    <source>
        <strain evidence="9">ATCC 10573 / BCRC 21748 / CBS 615 / JCM 9827 / NBRC 10315 / NRRL Y-1498 / VKM Y-70</strain>
    </source>
</reference>
<dbReference type="HOGENOM" id="CLU_001265_0_5_1"/>
<feature type="transmembrane region" description="Helical" evidence="7">
    <location>
        <begin position="181"/>
        <end position="201"/>
    </location>
</feature>